<keyword evidence="4" id="KW-1185">Reference proteome</keyword>
<dbReference type="Gene3D" id="1.20.144.10">
    <property type="entry name" value="Phosphatidic acid phosphatase type 2/haloperoxidase"/>
    <property type="match status" value="1"/>
</dbReference>
<accession>A3UA02</accession>
<dbReference type="eggNOG" id="COG0671">
    <property type="taxonomic scope" value="Bacteria"/>
</dbReference>
<dbReference type="GeneID" id="89454005"/>
<dbReference type="InterPro" id="IPR000326">
    <property type="entry name" value="PAP2/HPO"/>
</dbReference>
<dbReference type="RefSeq" id="WP_013188019.1">
    <property type="nucleotide sequence ID" value="NC_014230.1"/>
</dbReference>
<dbReference type="KEGG" id="cat:CA2559_11398"/>
<dbReference type="EMBL" id="CP002046">
    <property type="protein sequence ID" value="EAP86638.1"/>
    <property type="molecule type" value="Genomic_DNA"/>
</dbReference>
<name>A3UA02_CROAH</name>
<evidence type="ECO:0000313" key="4">
    <source>
        <dbReference type="Proteomes" id="UP000002297"/>
    </source>
</evidence>
<evidence type="ECO:0000259" key="2">
    <source>
        <dbReference type="SMART" id="SM00014"/>
    </source>
</evidence>
<dbReference type="HOGENOM" id="CLU_059169_0_0_10"/>
<dbReference type="OrthoDB" id="9773582at2"/>
<proteinExistence type="predicted"/>
<dbReference type="CDD" id="cd01610">
    <property type="entry name" value="PAP2_like"/>
    <property type="match status" value="1"/>
</dbReference>
<sequence length="304" mass="33501">MPNRIVYSLIILCLIATSSLQAQLLSPTSTPGKADKDYGFTIKEKKEERETLWQLFKYDAKNILGGVGYAYTRPLSWQKDDFIILGATVAGTAALYTFDNESSRYFRDQVDDVPQVIRDYGFYYGSPQNNYMAMGAVYLTGLVIRSEKVRRVGVLLAASATAGGILQQAAKIGVGRARPNHIADRDRFKPFDLDAGAGFHSFPSGHTVLSITNAHIIAKLFESPWIKAGVYVIGAIPPISRVWEGAHWLTDVALSTVMSIAIVEAIDKFLDSKYETKLTKGPREKSLSWDLRLGPGQLGVAVTF</sequence>
<organism evidence="3 4">
    <name type="scientific">Croceibacter atlanticus (strain ATCC BAA-628 / JCM 21780 / CIP 108009 / IAM 15332 / KCTC 12090 / HTCC2559)</name>
    <dbReference type="NCBI Taxonomy" id="216432"/>
    <lineage>
        <taxon>Bacteria</taxon>
        <taxon>Pseudomonadati</taxon>
        <taxon>Bacteroidota</taxon>
        <taxon>Flavobacteriia</taxon>
        <taxon>Flavobacteriales</taxon>
        <taxon>Flavobacteriaceae</taxon>
        <taxon>Croceibacter</taxon>
    </lineage>
</organism>
<dbReference type="SMART" id="SM00014">
    <property type="entry name" value="acidPPc"/>
    <property type="match status" value="1"/>
</dbReference>
<dbReference type="STRING" id="216432.CA2559_11398"/>
<evidence type="ECO:0000313" key="3">
    <source>
        <dbReference type="EMBL" id="EAP86638.1"/>
    </source>
</evidence>
<keyword evidence="1" id="KW-0732">Signal</keyword>
<dbReference type="SUPFAM" id="SSF48317">
    <property type="entry name" value="Acid phosphatase/Vanadium-dependent haloperoxidase"/>
    <property type="match status" value="1"/>
</dbReference>
<protein>
    <submittedName>
        <fullName evidence="3">Phosphoesterase, PA-phosphatase-related protein</fullName>
    </submittedName>
</protein>
<dbReference type="Pfam" id="PF01569">
    <property type="entry name" value="PAP2"/>
    <property type="match status" value="1"/>
</dbReference>
<reference evidence="3 4" key="1">
    <citation type="journal article" date="2010" name="J. Bacteriol.">
        <title>The complete genome sequence of Croceibacter atlanticus HTCC2559T.</title>
        <authorList>
            <person name="Oh H.M."/>
            <person name="Kang I."/>
            <person name="Ferriera S."/>
            <person name="Giovannoni S.J."/>
            <person name="Cho J.C."/>
        </authorList>
    </citation>
    <scope>NUCLEOTIDE SEQUENCE [LARGE SCALE GENOMIC DNA]</scope>
    <source>
        <strain evidence="4">ATCC BAA-628 / HTCC2559 / KCTC 12090</strain>
    </source>
</reference>
<evidence type="ECO:0000256" key="1">
    <source>
        <dbReference type="SAM" id="SignalP"/>
    </source>
</evidence>
<dbReference type="AlphaFoldDB" id="A3UA02"/>
<gene>
    <name evidence="3" type="ordered locus">CA2559_11398</name>
</gene>
<feature type="domain" description="Phosphatidic acid phosphatase type 2/haloperoxidase" evidence="2">
    <location>
        <begin position="152"/>
        <end position="267"/>
    </location>
</feature>
<feature type="signal peptide" evidence="1">
    <location>
        <begin position="1"/>
        <end position="22"/>
    </location>
</feature>
<dbReference type="InterPro" id="IPR036938">
    <property type="entry name" value="PAP2/HPO_sf"/>
</dbReference>
<feature type="chain" id="PRO_5002660392" evidence="1">
    <location>
        <begin position="23"/>
        <end position="304"/>
    </location>
</feature>
<dbReference type="Proteomes" id="UP000002297">
    <property type="component" value="Chromosome"/>
</dbReference>